<dbReference type="AlphaFoldDB" id="A0A8D8MD35"/>
<protein>
    <submittedName>
        <fullName evidence="2">Uncharacterized protein</fullName>
    </submittedName>
</protein>
<dbReference type="EMBL" id="HBUF01048893">
    <property type="protein sequence ID" value="CAG6620941.1"/>
    <property type="molecule type" value="Transcribed_RNA"/>
</dbReference>
<accession>A0A8D8MD35</accession>
<proteinExistence type="predicted"/>
<name>A0A8D8MD35_9HEMI</name>
<reference evidence="2" key="1">
    <citation type="submission" date="2021-05" db="EMBL/GenBank/DDBJ databases">
        <authorList>
            <person name="Alioto T."/>
            <person name="Alioto T."/>
            <person name="Gomez Garrido J."/>
        </authorList>
    </citation>
    <scope>NUCLEOTIDE SEQUENCE</scope>
</reference>
<feature type="transmembrane region" description="Helical" evidence="1">
    <location>
        <begin position="52"/>
        <end position="72"/>
    </location>
</feature>
<evidence type="ECO:0000256" key="1">
    <source>
        <dbReference type="SAM" id="Phobius"/>
    </source>
</evidence>
<keyword evidence="1" id="KW-1133">Transmembrane helix</keyword>
<keyword evidence="1" id="KW-0812">Transmembrane</keyword>
<keyword evidence="1" id="KW-0472">Membrane</keyword>
<evidence type="ECO:0000313" key="2">
    <source>
        <dbReference type="EMBL" id="CAG6620941.1"/>
    </source>
</evidence>
<sequence length="110" mass="12640">MATLVYRIIASKYSKLVKSITTTHPCSRVLKLILWHVFWQTLLSYKQTKRVVLLYFPPDIFVFLFIGKVIAFKYKSNKTPFKPRSFKVSSQPLSTPFFGCPGGAVSNNNF</sequence>
<organism evidence="2">
    <name type="scientific">Cacopsylla melanoneura</name>
    <dbReference type="NCBI Taxonomy" id="428564"/>
    <lineage>
        <taxon>Eukaryota</taxon>
        <taxon>Metazoa</taxon>
        <taxon>Ecdysozoa</taxon>
        <taxon>Arthropoda</taxon>
        <taxon>Hexapoda</taxon>
        <taxon>Insecta</taxon>
        <taxon>Pterygota</taxon>
        <taxon>Neoptera</taxon>
        <taxon>Paraneoptera</taxon>
        <taxon>Hemiptera</taxon>
        <taxon>Sternorrhyncha</taxon>
        <taxon>Psylloidea</taxon>
        <taxon>Psyllidae</taxon>
        <taxon>Psyllinae</taxon>
        <taxon>Cacopsylla</taxon>
    </lineage>
</organism>